<dbReference type="PANTHER" id="PTHR30032">
    <property type="entry name" value="N-ACETYLMURAMOYL-L-ALANINE AMIDASE-RELATED"/>
    <property type="match status" value="1"/>
</dbReference>
<reference evidence="2 3" key="1">
    <citation type="submission" date="2022-07" db="EMBL/GenBank/DDBJ databases">
        <title>Fecal culturing of patients with breast cancer.</title>
        <authorList>
            <person name="Teng N.M.Y."/>
            <person name="Kiu R."/>
            <person name="Evans R."/>
            <person name="Baker D.J."/>
            <person name="Zenner C."/>
            <person name="Robinson S.D."/>
            <person name="Hall L.J."/>
        </authorList>
    </citation>
    <scope>NUCLEOTIDE SEQUENCE [LARGE SCALE GENOMIC DNA]</scope>
    <source>
        <strain evidence="2 3">LH1063</strain>
    </source>
</reference>
<dbReference type="InterPro" id="IPR051922">
    <property type="entry name" value="Bact_Sporulation_Assoc"/>
</dbReference>
<evidence type="ECO:0000313" key="3">
    <source>
        <dbReference type="Proteomes" id="UP001205603"/>
    </source>
</evidence>
<protein>
    <submittedName>
        <fullName evidence="2">SpoIID/LytB domain-containing protein</fullName>
    </submittedName>
</protein>
<dbReference type="Proteomes" id="UP001205603">
    <property type="component" value="Unassembled WGS sequence"/>
</dbReference>
<dbReference type="PANTHER" id="PTHR30032:SF4">
    <property type="entry name" value="AMIDASE ENHANCER"/>
    <property type="match status" value="1"/>
</dbReference>
<gene>
    <name evidence="2" type="ORF">NMU02_05155</name>
</gene>
<accession>A0ABT1MGH6</accession>
<dbReference type="InterPro" id="IPR013486">
    <property type="entry name" value="SpoIID/LytB"/>
</dbReference>
<sequence length="440" mass="49945">MYTMQDKEPYIEVGIVHRKELEFSLNGDFCLNGISMVAPGTYIIRSEGGKVCFCEKIYDELSFVPTVSDISFDISQVLIGIRFHWERKESQRFPGELKIICDESGLVAINRVPLETYLISVISSEMKASASAALLRAHAVISRSWLLAQLSEKGNKSTVERCVENGEEIIKWFDREEHVLYDVCADDHCQRYQGITKAFLPEVAEAVRETRGEVLVYDGKVCDARFSKCCGGVSERFESCWDNAPHDYLTPVYDREDDRIMPDFSSEEAANIFIRSVPDVFCNTRDEAVLDQVLNDYDRETKDFFRWTIKFRQAHLSRLLQKKLGIDFGEICDLIPLLRGASGRIIRLKIIGTKRTVVIGKELLIRRALSETHLYSSAFVVDKSGSGKGIPEEFVLIGAGWGHGVGLCQIGAAVMGEKGYSYRQILEHYFKNTELRHIYP</sequence>
<organism evidence="2 3">
    <name type="scientific">Coprobacter tertius</name>
    <dbReference type="NCBI Taxonomy" id="2944915"/>
    <lineage>
        <taxon>Bacteria</taxon>
        <taxon>Pseudomonadati</taxon>
        <taxon>Bacteroidota</taxon>
        <taxon>Bacteroidia</taxon>
        <taxon>Bacteroidales</taxon>
        <taxon>Barnesiellaceae</taxon>
        <taxon>Coprobacter</taxon>
    </lineage>
</organism>
<evidence type="ECO:0000259" key="1">
    <source>
        <dbReference type="Pfam" id="PF08486"/>
    </source>
</evidence>
<keyword evidence="3" id="KW-1185">Reference proteome</keyword>
<feature type="domain" description="Sporulation stage II protein D amidase enhancer LytB N-terminal" evidence="1">
    <location>
        <begin position="104"/>
        <end position="217"/>
    </location>
</feature>
<dbReference type="NCBIfam" id="TIGR02669">
    <property type="entry name" value="SpoIID_LytB"/>
    <property type="match status" value="1"/>
</dbReference>
<dbReference type="EMBL" id="JANDHW010000004">
    <property type="protein sequence ID" value="MCP9611474.1"/>
    <property type="molecule type" value="Genomic_DNA"/>
</dbReference>
<proteinExistence type="predicted"/>
<dbReference type="Pfam" id="PF08486">
    <property type="entry name" value="SpoIID"/>
    <property type="match status" value="1"/>
</dbReference>
<comment type="caution">
    <text evidence="2">The sequence shown here is derived from an EMBL/GenBank/DDBJ whole genome shotgun (WGS) entry which is preliminary data.</text>
</comment>
<name>A0ABT1MGH6_9BACT</name>
<dbReference type="InterPro" id="IPR013693">
    <property type="entry name" value="SpoIID/LytB_N"/>
</dbReference>
<evidence type="ECO:0000313" key="2">
    <source>
        <dbReference type="EMBL" id="MCP9611474.1"/>
    </source>
</evidence>